<dbReference type="AlphaFoldDB" id="A0A8J5XE75"/>
<dbReference type="GO" id="GO:0005634">
    <property type="term" value="C:nucleus"/>
    <property type="evidence" value="ECO:0007669"/>
    <property type="project" value="UniProtKB-SubCell"/>
</dbReference>
<dbReference type="OMA" id="SLAMMGC"/>
<evidence type="ECO:0000259" key="11">
    <source>
        <dbReference type="PROSITE" id="PS00434"/>
    </source>
</evidence>
<evidence type="ECO:0000256" key="9">
    <source>
        <dbReference type="SAM" id="Coils"/>
    </source>
</evidence>
<evidence type="ECO:0000313" key="12">
    <source>
        <dbReference type="EMBL" id="KAG8462223.1"/>
    </source>
</evidence>
<feature type="compositionally biased region" description="Gly residues" evidence="10">
    <location>
        <begin position="112"/>
        <end position="133"/>
    </location>
</feature>
<dbReference type="PROSITE" id="PS00434">
    <property type="entry name" value="HSF_DOMAIN"/>
    <property type="match status" value="1"/>
</dbReference>
<dbReference type="Pfam" id="PF00447">
    <property type="entry name" value="HSF_DNA-bind"/>
    <property type="match status" value="1"/>
</dbReference>
<dbReference type="OrthoDB" id="60033at2759"/>
<evidence type="ECO:0000256" key="4">
    <source>
        <dbReference type="ARBA" id="ARBA00023015"/>
    </source>
</evidence>
<dbReference type="PANTHER" id="PTHR10015">
    <property type="entry name" value="HEAT SHOCK TRANSCRIPTION FACTOR"/>
    <property type="match status" value="1"/>
</dbReference>
<dbReference type="EMBL" id="JAGTXO010000021">
    <property type="protein sequence ID" value="KAG8462223.1"/>
    <property type="molecule type" value="Genomic_DNA"/>
</dbReference>
<dbReference type="SUPFAM" id="SSF46785">
    <property type="entry name" value="Winged helix' DNA-binding domain"/>
    <property type="match status" value="1"/>
</dbReference>
<dbReference type="InterPro" id="IPR036390">
    <property type="entry name" value="WH_DNA-bd_sf"/>
</dbReference>
<keyword evidence="7" id="KW-0539">Nucleus</keyword>
<feature type="region of interest" description="Disordered" evidence="10">
    <location>
        <begin position="107"/>
        <end position="135"/>
    </location>
</feature>
<comment type="subcellular location">
    <subcellularLocation>
        <location evidence="1">Nucleus</location>
    </subcellularLocation>
</comment>
<proteinExistence type="inferred from homology"/>
<sequence>MLDAGMPGSPEEACGEIKPFLLKAYALVGDPATDAIISWAPSGDHFIVHNTEAFASQVLPSNFKHNNFSSFIRQLNTYGFRKVETDKWSFGHDCFKRGQPQLLAQIQRKRGGTSGRARAGGGAGGGGGGGTVGTEGEEEVDFLESSLTALMPHGMPALASPTAAAAGARGARAGAADARRAGAAGGGAAAAAERGGDVTAPQVLAEIMRMSQQQAEMLAEVKRLQADLHQTREAQHLTRETIGKVVGFLQHLHGGGGAQQPAGDGGVYLQGPGLDSPLPPAKRTRLQLTNSTRDFVDLDISLLDELGGASALPVPPRAAAAAAAAAGTSEPPPPLFTPETLAISRQMSQQLSKAAGDEVEIDIESVLDLLNGIEKELPPGEAQALQSPQHAQLPPLAGAVPELLHAPALT</sequence>
<evidence type="ECO:0000256" key="2">
    <source>
        <dbReference type="ARBA" id="ARBA00011233"/>
    </source>
</evidence>
<comment type="subunit">
    <text evidence="2">Homotrimer.</text>
</comment>
<keyword evidence="5" id="KW-0238">DNA-binding</keyword>
<evidence type="ECO:0000313" key="13">
    <source>
        <dbReference type="Proteomes" id="UP000751190"/>
    </source>
</evidence>
<evidence type="ECO:0000256" key="1">
    <source>
        <dbReference type="ARBA" id="ARBA00004123"/>
    </source>
</evidence>
<feature type="coiled-coil region" evidence="9">
    <location>
        <begin position="207"/>
        <end position="234"/>
    </location>
</feature>
<dbReference type="SMART" id="SM00415">
    <property type="entry name" value="HSF"/>
    <property type="match status" value="1"/>
</dbReference>
<reference evidence="12" key="1">
    <citation type="submission" date="2021-05" db="EMBL/GenBank/DDBJ databases">
        <title>The genome of the haptophyte Pavlova lutheri (Diacronema luteri, Pavlovales) - a model for lipid biosynthesis in eukaryotic algae.</title>
        <authorList>
            <person name="Hulatt C.J."/>
            <person name="Posewitz M.C."/>
        </authorList>
    </citation>
    <scope>NUCLEOTIDE SEQUENCE</scope>
    <source>
        <strain evidence="12">NIVA-4/92</strain>
    </source>
</reference>
<dbReference type="InterPro" id="IPR036388">
    <property type="entry name" value="WH-like_DNA-bd_sf"/>
</dbReference>
<evidence type="ECO:0000256" key="10">
    <source>
        <dbReference type="SAM" id="MobiDB-lite"/>
    </source>
</evidence>
<comment type="similarity">
    <text evidence="8">Belongs to the HSF family.</text>
</comment>
<dbReference type="InterPro" id="IPR000232">
    <property type="entry name" value="HSF_DNA-bd"/>
</dbReference>
<dbReference type="GO" id="GO:0003700">
    <property type="term" value="F:DNA-binding transcription factor activity"/>
    <property type="evidence" value="ECO:0007669"/>
    <property type="project" value="InterPro"/>
</dbReference>
<evidence type="ECO:0000256" key="8">
    <source>
        <dbReference type="RuleBase" id="RU004020"/>
    </source>
</evidence>
<evidence type="ECO:0000256" key="3">
    <source>
        <dbReference type="ARBA" id="ARBA00022553"/>
    </source>
</evidence>
<keyword evidence="13" id="KW-1185">Reference proteome</keyword>
<comment type="caution">
    <text evidence="12">The sequence shown here is derived from an EMBL/GenBank/DDBJ whole genome shotgun (WGS) entry which is preliminary data.</text>
</comment>
<evidence type="ECO:0000256" key="5">
    <source>
        <dbReference type="ARBA" id="ARBA00023125"/>
    </source>
</evidence>
<name>A0A8J5XE75_DIALT</name>
<gene>
    <name evidence="12" type="ORF">KFE25_012043</name>
</gene>
<keyword evidence="9" id="KW-0175">Coiled coil</keyword>
<evidence type="ECO:0000256" key="6">
    <source>
        <dbReference type="ARBA" id="ARBA00023163"/>
    </source>
</evidence>
<dbReference type="Proteomes" id="UP000751190">
    <property type="component" value="Unassembled WGS sequence"/>
</dbReference>
<evidence type="ECO:0000256" key="7">
    <source>
        <dbReference type="ARBA" id="ARBA00023242"/>
    </source>
</evidence>
<dbReference type="FunFam" id="1.10.10.10:FF:000037">
    <property type="entry name" value="Heat stress transcription factor B-4"/>
    <property type="match status" value="1"/>
</dbReference>
<dbReference type="PRINTS" id="PR00056">
    <property type="entry name" value="HSFDOMAIN"/>
</dbReference>
<keyword evidence="6" id="KW-0804">Transcription</keyword>
<organism evidence="12 13">
    <name type="scientific">Diacronema lutheri</name>
    <name type="common">Unicellular marine alga</name>
    <name type="synonym">Monochrysis lutheri</name>
    <dbReference type="NCBI Taxonomy" id="2081491"/>
    <lineage>
        <taxon>Eukaryota</taxon>
        <taxon>Haptista</taxon>
        <taxon>Haptophyta</taxon>
        <taxon>Pavlovophyceae</taxon>
        <taxon>Pavlovales</taxon>
        <taxon>Pavlovaceae</taxon>
        <taxon>Diacronema</taxon>
    </lineage>
</organism>
<dbReference type="PANTHER" id="PTHR10015:SF427">
    <property type="entry name" value="HEAT SHOCK FACTOR PROTEIN"/>
    <property type="match status" value="1"/>
</dbReference>
<protein>
    <recommendedName>
        <fullName evidence="11">HSF-type DNA-binding domain-containing protein</fullName>
    </recommendedName>
</protein>
<dbReference type="GO" id="GO:0043565">
    <property type="term" value="F:sequence-specific DNA binding"/>
    <property type="evidence" value="ECO:0007669"/>
    <property type="project" value="InterPro"/>
</dbReference>
<keyword evidence="3" id="KW-0597">Phosphoprotein</keyword>
<feature type="domain" description="HSF-type DNA-binding" evidence="11">
    <location>
        <begin position="59"/>
        <end position="83"/>
    </location>
</feature>
<accession>A0A8J5XE75</accession>
<keyword evidence="4" id="KW-0805">Transcription regulation</keyword>
<dbReference type="Gene3D" id="1.10.10.10">
    <property type="entry name" value="Winged helix-like DNA-binding domain superfamily/Winged helix DNA-binding domain"/>
    <property type="match status" value="1"/>
</dbReference>